<dbReference type="EMBL" id="JAPTMY010000025">
    <property type="protein sequence ID" value="MCZ0858585.1"/>
    <property type="molecule type" value="Genomic_DNA"/>
</dbReference>
<evidence type="ECO:0000313" key="2">
    <source>
        <dbReference type="Proteomes" id="UP001072034"/>
    </source>
</evidence>
<dbReference type="Proteomes" id="UP001072034">
    <property type="component" value="Unassembled WGS sequence"/>
</dbReference>
<reference evidence="1" key="1">
    <citation type="submission" date="2022-10" db="EMBL/GenBank/DDBJ databases">
        <title>Genome sequence of Actinomyces israelii ATCC 10048.</title>
        <authorList>
            <person name="Watt R.M."/>
            <person name="Tong W.M."/>
        </authorList>
    </citation>
    <scope>NUCLEOTIDE SEQUENCE</scope>
    <source>
        <strain evidence="1">ATCC 10048</strain>
    </source>
</reference>
<gene>
    <name evidence="1" type="ORF">OHJ16_11080</name>
</gene>
<keyword evidence="2" id="KW-1185">Reference proteome</keyword>
<evidence type="ECO:0000313" key="1">
    <source>
        <dbReference type="EMBL" id="MCZ0858585.1"/>
    </source>
</evidence>
<accession>A0ABT4IBK5</accession>
<comment type="caution">
    <text evidence="1">The sequence shown here is derived from an EMBL/GenBank/DDBJ whole genome shotgun (WGS) entry which is preliminary data.</text>
</comment>
<name>A0ABT4IBK5_9ACTO</name>
<evidence type="ECO:0008006" key="3">
    <source>
        <dbReference type="Google" id="ProtNLM"/>
    </source>
</evidence>
<sequence length="48" mass="5165">MGAAVLLVHCRDEAARAFYLANGDFLASPADPMHLLLPMKQARRVLGG</sequence>
<proteinExistence type="predicted"/>
<dbReference type="RefSeq" id="WP_229118551.1">
    <property type="nucleotide sequence ID" value="NZ_CAJPNG010000033.1"/>
</dbReference>
<organism evidence="1 2">
    <name type="scientific">Actinomyces israelii</name>
    <dbReference type="NCBI Taxonomy" id="1659"/>
    <lineage>
        <taxon>Bacteria</taxon>
        <taxon>Bacillati</taxon>
        <taxon>Actinomycetota</taxon>
        <taxon>Actinomycetes</taxon>
        <taxon>Actinomycetales</taxon>
        <taxon>Actinomycetaceae</taxon>
        <taxon>Actinomyces</taxon>
    </lineage>
</organism>
<protein>
    <recommendedName>
        <fullName evidence="3">GNAT family N-acetyltransferase</fullName>
    </recommendedName>
</protein>